<evidence type="ECO:0000256" key="7">
    <source>
        <dbReference type="ARBA" id="ARBA00022841"/>
    </source>
</evidence>
<dbReference type="InterPro" id="IPR035422">
    <property type="entry name" value="AlgF"/>
</dbReference>
<accession>A0A1C3TSB8</accession>
<feature type="signal peptide" evidence="8">
    <location>
        <begin position="1"/>
        <end position="20"/>
    </location>
</feature>
<proteinExistence type="inferred from homology"/>
<feature type="chain" id="PRO_5008682297" description="Alginate biosynthesis protein AlgF" evidence="8">
    <location>
        <begin position="21"/>
        <end position="228"/>
    </location>
</feature>
<sequence length="228" mass="22498">MKWMLAMLAAAALAPLAASAQQGAAEGRLAQLYAARPPAGSAFVRVLNPGNAALEVGIGNGAAQRIGPASRATRYAIVEGGKPFALRVAGTARVQAQVAAGSFTTLVLDAAAPSRPLAVLADGGGSSDALKAEIRFYNLASGCGQARLAIADSGAVVFPAVAAGASSARAINPVKARLVAACGSKDSAPLALPSLQPGDHYSLFLSGSGSGNAPVLQGQLSGTDPVGR</sequence>
<evidence type="ECO:0000256" key="6">
    <source>
        <dbReference type="ARBA" id="ARBA00022764"/>
    </source>
</evidence>
<dbReference type="Pfam" id="PF11182">
    <property type="entry name" value="AlgF"/>
    <property type="match status" value="1"/>
</dbReference>
<comment type="subcellular location">
    <subcellularLocation>
        <location evidence="1">Periplasm</location>
    </subcellularLocation>
</comment>
<comment type="similarity">
    <text evidence="3">Belongs to the AlgF family.</text>
</comment>
<keyword evidence="7" id="KW-0016">Alginate biosynthesis</keyword>
<dbReference type="AlphaFoldDB" id="A0A1C3TSB8"/>
<reference evidence="10" key="1">
    <citation type="submission" date="2016-07" db="EMBL/GenBank/DDBJ databases">
        <authorList>
            <person name="Jaenicke Sebastian"/>
        </authorList>
    </citation>
    <scope>NUCLEOTIDE SEQUENCE [LARGE SCALE GENOMIC DNA]</scope>
</reference>
<dbReference type="RefSeq" id="WP_003475819.1">
    <property type="nucleotide sequence ID" value="NZ_LT604072.1"/>
</dbReference>
<dbReference type="EMBL" id="LT604072">
    <property type="protein sequence ID" value="SCB06144.1"/>
    <property type="molecule type" value="Genomic_DNA"/>
</dbReference>
<evidence type="ECO:0000313" key="10">
    <source>
        <dbReference type="Proteomes" id="UP000093071"/>
    </source>
</evidence>
<keyword evidence="6" id="KW-0574">Periplasm</keyword>
<dbReference type="GO" id="GO:0042597">
    <property type="term" value="C:periplasmic space"/>
    <property type="evidence" value="ECO:0007669"/>
    <property type="project" value="UniProtKB-SubCell"/>
</dbReference>
<gene>
    <name evidence="9" type="ORF">BN444_01033</name>
</gene>
<evidence type="ECO:0000313" key="9">
    <source>
        <dbReference type="EMBL" id="SCB06144.1"/>
    </source>
</evidence>
<evidence type="ECO:0000256" key="5">
    <source>
        <dbReference type="ARBA" id="ARBA00022729"/>
    </source>
</evidence>
<dbReference type="Proteomes" id="UP000093071">
    <property type="component" value="Chromosome I"/>
</dbReference>
<comment type="pathway">
    <text evidence="2">Glycan biosynthesis; alginate biosynthesis.</text>
</comment>
<dbReference type="UniPathway" id="UPA00286"/>
<keyword evidence="5 8" id="KW-0732">Signal</keyword>
<evidence type="ECO:0000256" key="3">
    <source>
        <dbReference type="ARBA" id="ARBA00010033"/>
    </source>
</evidence>
<evidence type="ECO:0000256" key="4">
    <source>
        <dbReference type="ARBA" id="ARBA00013964"/>
    </source>
</evidence>
<dbReference type="GO" id="GO:0042121">
    <property type="term" value="P:alginic acid biosynthetic process"/>
    <property type="evidence" value="ECO:0007669"/>
    <property type="project" value="UniProtKB-UniPathway"/>
</dbReference>
<evidence type="ECO:0000256" key="1">
    <source>
        <dbReference type="ARBA" id="ARBA00004418"/>
    </source>
</evidence>
<dbReference type="PATRIC" id="fig|1261556.5.peg.3593"/>
<protein>
    <recommendedName>
        <fullName evidence="4">Alginate biosynthesis protein AlgF</fullName>
    </recommendedName>
</protein>
<name>A0A1C3TSB8_XANCT</name>
<evidence type="ECO:0000256" key="8">
    <source>
        <dbReference type="SAM" id="SignalP"/>
    </source>
</evidence>
<evidence type="ECO:0000256" key="2">
    <source>
        <dbReference type="ARBA" id="ARBA00005182"/>
    </source>
</evidence>
<organism evidence="9 10">
    <name type="scientific">Xanthomonas translucens pv. translucens DSM 18974</name>
    <dbReference type="NCBI Taxonomy" id="1261556"/>
    <lineage>
        <taxon>Bacteria</taxon>
        <taxon>Pseudomonadati</taxon>
        <taxon>Pseudomonadota</taxon>
        <taxon>Gammaproteobacteria</taxon>
        <taxon>Lysobacterales</taxon>
        <taxon>Lysobacteraceae</taxon>
        <taxon>Xanthomonas</taxon>
        <taxon>Xanthomonas translucens group</taxon>
    </lineage>
</organism>